<accession>A0A3M9MUQ8</accession>
<dbReference type="EMBL" id="RJJE01000011">
    <property type="protein sequence ID" value="RNI28917.1"/>
    <property type="molecule type" value="Genomic_DNA"/>
</dbReference>
<gene>
    <name evidence="1" type="ORF">EFA69_12790</name>
</gene>
<dbReference type="RefSeq" id="WP_123133523.1">
    <property type="nucleotide sequence ID" value="NZ_RJJE01000011.1"/>
</dbReference>
<reference evidence="1 2" key="1">
    <citation type="submission" date="2018-11" db="EMBL/GenBank/DDBJ databases">
        <title>Rufibacter latericius sp. nov., isolated from water in Baiyang Lake.</title>
        <authorList>
            <person name="Yang Y."/>
        </authorList>
    </citation>
    <scope>NUCLEOTIDE SEQUENCE [LARGE SCALE GENOMIC DNA]</scope>
    <source>
        <strain evidence="1 2">MCC P1</strain>
    </source>
</reference>
<evidence type="ECO:0000313" key="1">
    <source>
        <dbReference type="EMBL" id="RNI28917.1"/>
    </source>
</evidence>
<dbReference type="OrthoDB" id="1427877at2"/>
<organism evidence="1 2">
    <name type="scientific">Rufibacter immobilis</name>
    <dbReference type="NCBI Taxonomy" id="1348778"/>
    <lineage>
        <taxon>Bacteria</taxon>
        <taxon>Pseudomonadati</taxon>
        <taxon>Bacteroidota</taxon>
        <taxon>Cytophagia</taxon>
        <taxon>Cytophagales</taxon>
        <taxon>Hymenobacteraceae</taxon>
        <taxon>Rufibacter</taxon>
    </lineage>
</organism>
<sequence length="147" mass="17613">MRKELKDFNWHVYGLSLSDYEYTFQIVTEVIRDRQKQLQQKIDTLEVFDGDGNLIDLSTGESDEAIDDIAYYNYIENLYLWHFGLWRLQGVFEGILRQEFFHQEKLSGLKSKLDFVKKLNYRISKSDYEEILEWGKLRNALSHHPPE</sequence>
<evidence type="ECO:0000313" key="2">
    <source>
        <dbReference type="Proteomes" id="UP000271010"/>
    </source>
</evidence>
<protein>
    <submittedName>
        <fullName evidence="1">Uncharacterized protein</fullName>
    </submittedName>
</protein>
<dbReference type="Proteomes" id="UP000271010">
    <property type="component" value="Unassembled WGS sequence"/>
</dbReference>
<comment type="caution">
    <text evidence="1">The sequence shown here is derived from an EMBL/GenBank/DDBJ whole genome shotgun (WGS) entry which is preliminary data.</text>
</comment>
<name>A0A3M9MUQ8_9BACT</name>
<proteinExistence type="predicted"/>
<keyword evidence="2" id="KW-1185">Reference proteome</keyword>
<dbReference type="AlphaFoldDB" id="A0A3M9MUQ8"/>